<dbReference type="InterPro" id="IPR027277">
    <property type="entry name" value="NadC/ModD"/>
</dbReference>
<evidence type="ECO:0000256" key="3">
    <source>
        <dbReference type="ARBA" id="ARBA00009400"/>
    </source>
</evidence>
<protein>
    <recommendedName>
        <fullName evidence="6 12">Nicotinate-nucleotide pyrophosphorylase [carboxylating]</fullName>
        <ecNumber evidence="5 12">2.4.2.19</ecNumber>
    </recommendedName>
    <alternativeName>
        <fullName evidence="10 12">Quinolinate phosphoribosyltransferase [decarboxylating]</fullName>
    </alternativeName>
</protein>
<dbReference type="EMBL" id="SGPM01000051">
    <property type="protein sequence ID" value="THH31294.1"/>
    <property type="molecule type" value="Genomic_DNA"/>
</dbReference>
<organism evidence="15 16">
    <name type="scientific">Antrodiella citrinella</name>
    <dbReference type="NCBI Taxonomy" id="2447956"/>
    <lineage>
        <taxon>Eukaryota</taxon>
        <taxon>Fungi</taxon>
        <taxon>Dikarya</taxon>
        <taxon>Basidiomycota</taxon>
        <taxon>Agaricomycotina</taxon>
        <taxon>Agaricomycetes</taxon>
        <taxon>Polyporales</taxon>
        <taxon>Steccherinaceae</taxon>
        <taxon>Antrodiella</taxon>
    </lineage>
</organism>
<keyword evidence="7 12" id="KW-0662">Pyridine nucleotide biosynthesis</keyword>
<feature type="domain" description="Quinolinate phosphoribosyl transferase N-terminal" evidence="14">
    <location>
        <begin position="54"/>
        <end position="117"/>
    </location>
</feature>
<dbReference type="InterPro" id="IPR013785">
    <property type="entry name" value="Aldolase_TIM"/>
</dbReference>
<dbReference type="EC" id="2.4.2.19" evidence="5 12"/>
<keyword evidence="9 12" id="KW-0808">Transferase</keyword>
<dbReference type="SUPFAM" id="SSF51690">
    <property type="entry name" value="Nicotinate/Quinolinate PRTase C-terminal domain-like"/>
    <property type="match status" value="1"/>
</dbReference>
<evidence type="ECO:0000256" key="12">
    <source>
        <dbReference type="PIRNR" id="PIRNR006250"/>
    </source>
</evidence>
<sequence>MSTLTGGNDYAHLLPPSWKTQVQAWLAEDTPSFDYGGFVVGEARREAFLLGKGRDTAVLAGKPFFEEVFAQLGCTVEWHMAEGETFEPVKHVATVRGKTRHILLGERVALNMLARCSGIATKYILHLIISHALSRDSQHTRSKSILDQARGYGYKGIIAGTRKTTPGFRLVEKYGMVVGGIDPHRHDLSSMIMLKDNHIWSSGSITAAIQRARKVGGFSLLLEVEVQSEAEADEAIDAGADIIMLDNIEGPQLAPVTQRLRAKWAGKRKWLFESSGNIAAENLRERAINDIDILSTSVVHQGVPHVDFSLKIQKPKDV</sequence>
<dbReference type="Gene3D" id="3.20.20.70">
    <property type="entry name" value="Aldolase class I"/>
    <property type="match status" value="1"/>
</dbReference>
<dbReference type="UniPathway" id="UPA00253">
    <property type="reaction ID" value="UER00331"/>
</dbReference>
<dbReference type="Proteomes" id="UP000308730">
    <property type="component" value="Unassembled WGS sequence"/>
</dbReference>
<comment type="similarity">
    <text evidence="3 12">Belongs to the NadC/ModD family.</text>
</comment>
<evidence type="ECO:0000256" key="8">
    <source>
        <dbReference type="ARBA" id="ARBA00022676"/>
    </source>
</evidence>
<dbReference type="PANTHER" id="PTHR32179">
    <property type="entry name" value="NICOTINATE-NUCLEOTIDE PYROPHOSPHORYLASE [CARBOXYLATING]"/>
    <property type="match status" value="1"/>
</dbReference>
<reference evidence="15 16" key="1">
    <citation type="submission" date="2019-02" db="EMBL/GenBank/DDBJ databases">
        <title>Genome sequencing of the rare red list fungi Antrodiella citrinella (Flaviporus citrinellus).</title>
        <authorList>
            <person name="Buettner E."/>
            <person name="Kellner H."/>
        </authorList>
    </citation>
    <scope>NUCLEOTIDE SEQUENCE [LARGE SCALE GENOMIC DNA]</scope>
    <source>
        <strain evidence="15 16">DSM 108506</strain>
    </source>
</reference>
<evidence type="ECO:0000256" key="11">
    <source>
        <dbReference type="ARBA" id="ARBA00047445"/>
    </source>
</evidence>
<dbReference type="InterPro" id="IPR002638">
    <property type="entry name" value="Quinolinate_PRibosylTrfase_C"/>
</dbReference>
<accession>A0A4S4MXW7</accession>
<dbReference type="PANTHER" id="PTHR32179:SF3">
    <property type="entry name" value="NICOTINATE-NUCLEOTIDE PYROPHOSPHORYLASE [CARBOXYLATING]"/>
    <property type="match status" value="1"/>
</dbReference>
<keyword evidence="8 12" id="KW-0328">Glycosyltransferase</keyword>
<evidence type="ECO:0000256" key="7">
    <source>
        <dbReference type="ARBA" id="ARBA00022642"/>
    </source>
</evidence>
<evidence type="ECO:0000313" key="15">
    <source>
        <dbReference type="EMBL" id="THH31294.1"/>
    </source>
</evidence>
<comment type="subunit">
    <text evidence="4 12">Hexamer formed by 3 homodimers.</text>
</comment>
<name>A0A4S4MXW7_9APHY</name>
<dbReference type="CDD" id="cd01572">
    <property type="entry name" value="QPRTase"/>
    <property type="match status" value="1"/>
</dbReference>
<dbReference type="InterPro" id="IPR022412">
    <property type="entry name" value="Quinolinate_PRibosylTrfase_N"/>
</dbReference>
<evidence type="ECO:0000256" key="9">
    <source>
        <dbReference type="ARBA" id="ARBA00022679"/>
    </source>
</evidence>
<evidence type="ECO:0000256" key="6">
    <source>
        <dbReference type="ARBA" id="ARBA00020990"/>
    </source>
</evidence>
<dbReference type="Gene3D" id="3.90.1170.20">
    <property type="entry name" value="Quinolinate phosphoribosyl transferase, N-terminal domain"/>
    <property type="match status" value="1"/>
</dbReference>
<dbReference type="FunFam" id="3.20.20.70:FF:000090">
    <property type="entry name" value="Nicotinate-nucleotide pyrophosphorylase [carboxylating]"/>
    <property type="match status" value="1"/>
</dbReference>
<dbReference type="GO" id="GO:0004514">
    <property type="term" value="F:nicotinate-nucleotide diphosphorylase (carboxylating) activity"/>
    <property type="evidence" value="ECO:0007669"/>
    <property type="project" value="UniProtKB-EC"/>
</dbReference>
<dbReference type="Pfam" id="PF02749">
    <property type="entry name" value="QRPTase_N"/>
    <property type="match status" value="1"/>
</dbReference>
<evidence type="ECO:0000259" key="13">
    <source>
        <dbReference type="Pfam" id="PF01729"/>
    </source>
</evidence>
<evidence type="ECO:0000256" key="4">
    <source>
        <dbReference type="ARBA" id="ARBA00011218"/>
    </source>
</evidence>
<dbReference type="GO" id="GO:0034213">
    <property type="term" value="P:quinolinate catabolic process"/>
    <property type="evidence" value="ECO:0007669"/>
    <property type="project" value="TreeGrafter"/>
</dbReference>
<comment type="catalytic activity">
    <reaction evidence="11 12">
        <text>nicotinate beta-D-ribonucleotide + CO2 + diphosphate = quinolinate + 5-phospho-alpha-D-ribose 1-diphosphate + 2 H(+)</text>
        <dbReference type="Rhea" id="RHEA:12733"/>
        <dbReference type="ChEBI" id="CHEBI:15378"/>
        <dbReference type="ChEBI" id="CHEBI:16526"/>
        <dbReference type="ChEBI" id="CHEBI:29959"/>
        <dbReference type="ChEBI" id="CHEBI:33019"/>
        <dbReference type="ChEBI" id="CHEBI:57502"/>
        <dbReference type="ChEBI" id="CHEBI:58017"/>
        <dbReference type="EC" id="2.4.2.19"/>
    </reaction>
</comment>
<dbReference type="InterPro" id="IPR036068">
    <property type="entry name" value="Nicotinate_pribotase-like_C"/>
</dbReference>
<evidence type="ECO:0000256" key="10">
    <source>
        <dbReference type="ARBA" id="ARBA00033102"/>
    </source>
</evidence>
<evidence type="ECO:0000313" key="16">
    <source>
        <dbReference type="Proteomes" id="UP000308730"/>
    </source>
</evidence>
<dbReference type="AlphaFoldDB" id="A0A4S4MXW7"/>
<dbReference type="Pfam" id="PF01729">
    <property type="entry name" value="QRPTase_C"/>
    <property type="match status" value="1"/>
</dbReference>
<dbReference type="PIRSF" id="PIRSF006250">
    <property type="entry name" value="NadC_ModD"/>
    <property type="match status" value="1"/>
</dbReference>
<dbReference type="InterPro" id="IPR037128">
    <property type="entry name" value="Quinolinate_PRibosylTase_N_sf"/>
</dbReference>
<dbReference type="NCBIfam" id="TIGR00078">
    <property type="entry name" value="nadC"/>
    <property type="match status" value="1"/>
</dbReference>
<evidence type="ECO:0000259" key="14">
    <source>
        <dbReference type="Pfam" id="PF02749"/>
    </source>
</evidence>
<comment type="caution">
    <text evidence="15">The sequence shown here is derived from an EMBL/GenBank/DDBJ whole genome shotgun (WGS) entry which is preliminary data.</text>
</comment>
<comment type="pathway">
    <text evidence="2 12">Cofactor biosynthesis; NAD(+) biosynthesis; nicotinate D-ribonucleotide from quinolinate: step 1/1.</text>
</comment>
<dbReference type="GO" id="GO:0009435">
    <property type="term" value="P:NAD+ biosynthetic process"/>
    <property type="evidence" value="ECO:0007669"/>
    <property type="project" value="UniProtKB-UniPathway"/>
</dbReference>
<dbReference type="OrthoDB" id="10067394at2759"/>
<comment type="function">
    <text evidence="1 12">Involved in the catabolism of quinolinic acid (QA).</text>
</comment>
<dbReference type="GO" id="GO:0005737">
    <property type="term" value="C:cytoplasm"/>
    <property type="evidence" value="ECO:0007669"/>
    <property type="project" value="TreeGrafter"/>
</dbReference>
<feature type="domain" description="Quinolinate phosphoribosyl transferase C-terminal" evidence="13">
    <location>
        <begin position="140"/>
        <end position="311"/>
    </location>
</feature>
<evidence type="ECO:0000256" key="2">
    <source>
        <dbReference type="ARBA" id="ARBA00004893"/>
    </source>
</evidence>
<proteinExistence type="inferred from homology"/>
<evidence type="ECO:0000256" key="1">
    <source>
        <dbReference type="ARBA" id="ARBA00003237"/>
    </source>
</evidence>
<dbReference type="InterPro" id="IPR004393">
    <property type="entry name" value="NadC"/>
</dbReference>
<evidence type="ECO:0000256" key="5">
    <source>
        <dbReference type="ARBA" id="ARBA00011944"/>
    </source>
</evidence>
<gene>
    <name evidence="15" type="ORF">EUX98_g2863</name>
</gene>
<keyword evidence="16" id="KW-1185">Reference proteome</keyword>
<dbReference type="SUPFAM" id="SSF54675">
    <property type="entry name" value="Nicotinate/Quinolinate PRTase N-terminal domain-like"/>
    <property type="match status" value="1"/>
</dbReference>